<name>R0CL95_RALPI</name>
<dbReference type="PATRIC" id="fig|1264675.3.peg.2422"/>
<gene>
    <name evidence="2" type="ORF">OR214_02492</name>
</gene>
<comment type="caution">
    <text evidence="2">The sequence shown here is derived from an EMBL/GenBank/DDBJ whole genome shotgun (WGS) entry which is preliminary data.</text>
</comment>
<feature type="domain" description="BstA-like C-terminal" evidence="1">
    <location>
        <begin position="159"/>
        <end position="281"/>
    </location>
</feature>
<dbReference type="RefSeq" id="WP_004630974.1">
    <property type="nucleotide sequence ID" value="NZ_APMQ01000006.1"/>
</dbReference>
<dbReference type="Proteomes" id="UP000013280">
    <property type="component" value="Unassembled WGS sequence"/>
</dbReference>
<dbReference type="InterPro" id="IPR058744">
    <property type="entry name" value="BstA-like_C"/>
</dbReference>
<evidence type="ECO:0000313" key="2">
    <source>
        <dbReference type="EMBL" id="ENZ77491.1"/>
    </source>
</evidence>
<accession>R0CL95</accession>
<evidence type="ECO:0000259" key="1">
    <source>
        <dbReference type="Pfam" id="PF26567"/>
    </source>
</evidence>
<protein>
    <recommendedName>
        <fullName evidence="1">BstA-like C-terminal domain-containing protein</fullName>
    </recommendedName>
</protein>
<sequence>MKFAVQQAASKQMPLDLGIEVQKDINGIEMGVLDNGIPYLTQRGLAGITGVARSLIQTISKEWEAHYHDDVIGKDRISYFKQYLFEKGFHEPSLHIETLQNGTVHYAYPDIVCMAFLEYYAFESKSDSAIALENYRKFAAFGLRRFIYEALDYTPGDKWKYHHDRVSLLKDSAPPGHFIIFQEITGLVVDLINADLTVNHKTIADISVGIAWGKYWTSNNLEAQFGKRIQWDHNYPDYYPQSASNPQPANAYPDAALPMFRQWFKQDYLLTKFPKYILSKANMLPGGKEEALKIGGMYQNKALPPNK</sequence>
<dbReference type="EMBL" id="APMQ01000006">
    <property type="protein sequence ID" value="ENZ77491.1"/>
    <property type="molecule type" value="Genomic_DNA"/>
</dbReference>
<reference evidence="2 3" key="1">
    <citation type="journal article" date="2013" name="Genome Announc.">
        <title>Draft Genome Sequence for Ralstonia sp. Strain OR214, a Bacterium with Potential for Bioremediation.</title>
        <authorList>
            <person name="Utturkar S.M."/>
            <person name="Bollmann A."/>
            <person name="Brzoska R.M."/>
            <person name="Klingeman D.M."/>
            <person name="Epstein S.E."/>
            <person name="Palumbo A.V."/>
            <person name="Brown S.D."/>
        </authorList>
    </citation>
    <scope>NUCLEOTIDE SEQUENCE [LARGE SCALE GENOMIC DNA]</scope>
    <source>
        <strain evidence="2 3">OR214</strain>
    </source>
</reference>
<dbReference type="AlphaFoldDB" id="R0CL95"/>
<proteinExistence type="predicted"/>
<organism evidence="2 3">
    <name type="scientific">Ralstonia pickettii OR214</name>
    <dbReference type="NCBI Taxonomy" id="1264675"/>
    <lineage>
        <taxon>Bacteria</taxon>
        <taxon>Pseudomonadati</taxon>
        <taxon>Pseudomonadota</taxon>
        <taxon>Betaproteobacteria</taxon>
        <taxon>Burkholderiales</taxon>
        <taxon>Burkholderiaceae</taxon>
        <taxon>Ralstonia</taxon>
    </lineage>
</organism>
<dbReference type="Pfam" id="PF26567">
    <property type="entry name" value="BstA_C"/>
    <property type="match status" value="1"/>
</dbReference>
<evidence type="ECO:0000313" key="3">
    <source>
        <dbReference type="Proteomes" id="UP000013280"/>
    </source>
</evidence>